<evidence type="ECO:0000256" key="8">
    <source>
        <dbReference type="ARBA" id="ARBA00022960"/>
    </source>
</evidence>
<comment type="catalytic activity">
    <reaction evidence="12">
        <text>Preferential cleavage: (Ac)2-L-Lys-D-Ala-|-D-Ala. Also transpeptidation of peptidyl-alanyl moieties that are N-acyl substituents of D-alanine.</text>
        <dbReference type="EC" id="3.4.16.4"/>
    </reaction>
</comment>
<name>A0A934QRX3_9PSEU</name>
<accession>A0A934QRX3</accession>
<comment type="caution">
    <text evidence="16">The sequence shown here is derived from an EMBL/GenBank/DDBJ whole genome shotgun (WGS) entry which is preliminary data.</text>
</comment>
<dbReference type="GO" id="GO:0009252">
    <property type="term" value="P:peptidoglycan biosynthetic process"/>
    <property type="evidence" value="ECO:0007669"/>
    <property type="project" value="UniProtKB-KW"/>
</dbReference>
<dbReference type="SUPFAM" id="SSF56601">
    <property type="entry name" value="beta-lactamase/transpeptidase-like"/>
    <property type="match status" value="1"/>
</dbReference>
<evidence type="ECO:0000313" key="16">
    <source>
        <dbReference type="EMBL" id="MBK1785058.1"/>
    </source>
</evidence>
<reference evidence="16" key="1">
    <citation type="submission" date="2020-12" db="EMBL/GenBank/DDBJ databases">
        <title>Prauserella sp. ASG 168, a novel actinomycete isolated from cave rock.</title>
        <authorList>
            <person name="Suriyachadkun C."/>
        </authorList>
    </citation>
    <scope>NUCLEOTIDE SEQUENCE</scope>
    <source>
        <strain evidence="16">ASG 168</strain>
    </source>
</reference>
<keyword evidence="9" id="KW-0573">Peptidoglycan synthesis</keyword>
<evidence type="ECO:0000256" key="1">
    <source>
        <dbReference type="ARBA" id="ARBA00007090"/>
    </source>
</evidence>
<keyword evidence="17" id="KW-1185">Reference proteome</keyword>
<feature type="domain" description="Penicillin-binding protein transpeptidase" evidence="14">
    <location>
        <begin position="360"/>
        <end position="646"/>
    </location>
</feature>
<feature type="domain" description="Glycosyl transferase family 51" evidence="15">
    <location>
        <begin position="66"/>
        <end position="252"/>
    </location>
</feature>
<comment type="similarity">
    <text evidence="2">In the N-terminal section; belongs to the glycosyltransferase 51 family.</text>
</comment>
<evidence type="ECO:0000256" key="12">
    <source>
        <dbReference type="ARBA" id="ARBA00034000"/>
    </source>
</evidence>
<dbReference type="GO" id="GO:0009002">
    <property type="term" value="F:serine-type D-Ala-D-Ala carboxypeptidase activity"/>
    <property type="evidence" value="ECO:0007669"/>
    <property type="project" value="UniProtKB-EC"/>
</dbReference>
<evidence type="ECO:0000256" key="7">
    <source>
        <dbReference type="ARBA" id="ARBA00022801"/>
    </source>
</evidence>
<dbReference type="AlphaFoldDB" id="A0A934QRX3"/>
<keyword evidence="8" id="KW-0133">Cell shape</keyword>
<dbReference type="InterPro" id="IPR001264">
    <property type="entry name" value="Glyco_trans_51"/>
</dbReference>
<dbReference type="GO" id="GO:0008360">
    <property type="term" value="P:regulation of cell shape"/>
    <property type="evidence" value="ECO:0007669"/>
    <property type="project" value="UniProtKB-KW"/>
</dbReference>
<evidence type="ECO:0000256" key="10">
    <source>
        <dbReference type="ARBA" id="ARBA00023268"/>
    </source>
</evidence>
<dbReference type="GO" id="GO:0071555">
    <property type="term" value="P:cell wall organization"/>
    <property type="evidence" value="ECO:0007669"/>
    <property type="project" value="UniProtKB-KW"/>
</dbReference>
<keyword evidence="5" id="KW-0328">Glycosyltransferase</keyword>
<dbReference type="GO" id="GO:0008955">
    <property type="term" value="F:peptidoglycan glycosyltransferase activity"/>
    <property type="evidence" value="ECO:0007669"/>
    <property type="project" value="UniProtKB-EC"/>
</dbReference>
<evidence type="ECO:0000256" key="3">
    <source>
        <dbReference type="ARBA" id="ARBA00022645"/>
    </source>
</evidence>
<dbReference type="FunFam" id="1.10.3810.10:FF:000001">
    <property type="entry name" value="Penicillin-binding protein 1A"/>
    <property type="match status" value="1"/>
</dbReference>
<dbReference type="RefSeq" id="WP_200317914.1">
    <property type="nucleotide sequence ID" value="NZ_JAENJH010000002.1"/>
</dbReference>
<dbReference type="InterPro" id="IPR001460">
    <property type="entry name" value="PCN-bd_Tpept"/>
</dbReference>
<evidence type="ECO:0000256" key="11">
    <source>
        <dbReference type="ARBA" id="ARBA00023316"/>
    </source>
</evidence>
<gene>
    <name evidence="16" type="ORF">JHE00_12050</name>
</gene>
<dbReference type="InterPro" id="IPR023346">
    <property type="entry name" value="Lysozyme-like_dom_sf"/>
</dbReference>
<sequence>MRMRDGLLKMFGLCLLAGVLVAGIMFPVAGGIGVLSNQASDTVENMSAGLADDPPPLVTTVTDRDGNPIATLYDQYRIPTGPEEISDAIKWALISVEDRRFYEHHGVDWKGTIRAAVSNSSGGDTQGASTLTQQYVKNYLINVTYRGDELGQQRAQEATIARKLKEARIAIQLETKLSKDQILAGYLNIVEFSREIFGVGAAARAYFDTTADELTVAQAALLAGMANNPPAYDPWNNPERATQRRNFVLDKMVENRKVSRTDAERIKTEPLGVVPDGPNKPPANCVGAGPEHGFFCQYAEDYLLDQGMTKDELYTGGFTVKTTMDPRANQLAKASAEEQVAKTQDNVANTLSLITPGKQRHEVVALAANRDYGPDAAAGQTEFALPSAISNVTGAGSSYKMFTAAAAVERGVVGIYDTVQSPGSYVSRIFSGSPPPCPYVAPYTRGYCVSNASEGYSGTMSLQTALQTSPNTAFVILEEQVGMGAVIEMASKLGLRKTMAGNVATGAAPEPGSQSQEIRSSQAQYFGPNQRSPGKGSFTLGVSPTSGLELANVAATLMSGGVWCPPTPIASVTDRSGRPVPVEEQPCEQAVPEGLANTMAIGLSKDDLPGGTAAAAAAGVGWKRPMIGKTGTTQNNGSAAFIGATPQLAGAAMVFRPDLPNGGLVDGGPGNVVAVDGDSGNMFGGKTPARTWFGAVSKILDGAPALPLPPADPRYERAN</sequence>
<dbReference type="Pfam" id="PF00905">
    <property type="entry name" value="Transpeptidase"/>
    <property type="match status" value="1"/>
</dbReference>
<dbReference type="Pfam" id="PF00912">
    <property type="entry name" value="Transgly"/>
    <property type="match status" value="1"/>
</dbReference>
<dbReference type="PANTHER" id="PTHR32282">
    <property type="entry name" value="BINDING PROTEIN TRANSPEPTIDASE, PUTATIVE-RELATED"/>
    <property type="match status" value="1"/>
</dbReference>
<dbReference type="PANTHER" id="PTHR32282:SF33">
    <property type="entry name" value="PEPTIDOGLYCAN GLYCOSYLTRANSFERASE"/>
    <property type="match status" value="1"/>
</dbReference>
<comment type="similarity">
    <text evidence="1">In the C-terminal section; belongs to the transpeptidase family.</text>
</comment>
<dbReference type="InterPro" id="IPR012338">
    <property type="entry name" value="Beta-lactam/transpept-like"/>
</dbReference>
<evidence type="ECO:0000256" key="4">
    <source>
        <dbReference type="ARBA" id="ARBA00022670"/>
    </source>
</evidence>
<evidence type="ECO:0000256" key="13">
    <source>
        <dbReference type="ARBA" id="ARBA00049902"/>
    </source>
</evidence>
<evidence type="ECO:0000256" key="5">
    <source>
        <dbReference type="ARBA" id="ARBA00022676"/>
    </source>
</evidence>
<evidence type="ECO:0000313" key="17">
    <source>
        <dbReference type="Proteomes" id="UP000635245"/>
    </source>
</evidence>
<dbReference type="InterPro" id="IPR050396">
    <property type="entry name" value="Glycosyltr_51/Transpeptidase"/>
</dbReference>
<keyword evidence="10" id="KW-0511">Multifunctional enzyme</keyword>
<dbReference type="Proteomes" id="UP000635245">
    <property type="component" value="Unassembled WGS sequence"/>
</dbReference>
<dbReference type="EMBL" id="JAENJH010000002">
    <property type="protein sequence ID" value="MBK1785058.1"/>
    <property type="molecule type" value="Genomic_DNA"/>
</dbReference>
<keyword evidence="4" id="KW-0645">Protease</keyword>
<evidence type="ECO:0000259" key="15">
    <source>
        <dbReference type="Pfam" id="PF00912"/>
    </source>
</evidence>
<evidence type="ECO:0000256" key="9">
    <source>
        <dbReference type="ARBA" id="ARBA00022984"/>
    </source>
</evidence>
<dbReference type="GO" id="GO:0030288">
    <property type="term" value="C:outer membrane-bounded periplasmic space"/>
    <property type="evidence" value="ECO:0007669"/>
    <property type="project" value="TreeGrafter"/>
</dbReference>
<dbReference type="Gene3D" id="1.10.3810.10">
    <property type="entry name" value="Biosynthetic peptidoglycan transglycosylase-like"/>
    <property type="match status" value="1"/>
</dbReference>
<evidence type="ECO:0000259" key="14">
    <source>
        <dbReference type="Pfam" id="PF00905"/>
    </source>
</evidence>
<dbReference type="Gene3D" id="3.40.710.10">
    <property type="entry name" value="DD-peptidase/beta-lactamase superfamily"/>
    <property type="match status" value="1"/>
</dbReference>
<organism evidence="16 17">
    <name type="scientific">Prauserella cavernicola</name>
    <dbReference type="NCBI Taxonomy" id="2800127"/>
    <lineage>
        <taxon>Bacteria</taxon>
        <taxon>Bacillati</taxon>
        <taxon>Actinomycetota</taxon>
        <taxon>Actinomycetes</taxon>
        <taxon>Pseudonocardiales</taxon>
        <taxon>Pseudonocardiaceae</taxon>
        <taxon>Prauserella</taxon>
    </lineage>
</organism>
<evidence type="ECO:0000256" key="6">
    <source>
        <dbReference type="ARBA" id="ARBA00022679"/>
    </source>
</evidence>
<keyword evidence="7" id="KW-0378">Hydrolase</keyword>
<keyword evidence="11" id="KW-0961">Cell wall biogenesis/degradation</keyword>
<protein>
    <submittedName>
        <fullName evidence="16">Penicillin-binding protein</fullName>
    </submittedName>
</protein>
<comment type="catalytic activity">
    <reaction evidence="13">
        <text>[GlcNAc-(1-&gt;4)-Mur2Ac(oyl-L-Ala-gamma-D-Glu-L-Lys-D-Ala-D-Ala)](n)-di-trans,octa-cis-undecaprenyl diphosphate + beta-D-GlcNAc-(1-&gt;4)-Mur2Ac(oyl-L-Ala-gamma-D-Glu-L-Lys-D-Ala-D-Ala)-di-trans,octa-cis-undecaprenyl diphosphate = [GlcNAc-(1-&gt;4)-Mur2Ac(oyl-L-Ala-gamma-D-Glu-L-Lys-D-Ala-D-Ala)](n+1)-di-trans,octa-cis-undecaprenyl diphosphate + di-trans,octa-cis-undecaprenyl diphosphate + H(+)</text>
        <dbReference type="Rhea" id="RHEA:23708"/>
        <dbReference type="Rhea" id="RHEA-COMP:9602"/>
        <dbReference type="Rhea" id="RHEA-COMP:9603"/>
        <dbReference type="ChEBI" id="CHEBI:15378"/>
        <dbReference type="ChEBI" id="CHEBI:58405"/>
        <dbReference type="ChEBI" id="CHEBI:60033"/>
        <dbReference type="ChEBI" id="CHEBI:78435"/>
        <dbReference type="EC" id="2.4.99.28"/>
    </reaction>
</comment>
<evidence type="ECO:0000256" key="2">
    <source>
        <dbReference type="ARBA" id="ARBA00007739"/>
    </source>
</evidence>
<keyword evidence="6" id="KW-0808">Transferase</keyword>
<dbReference type="InterPro" id="IPR036950">
    <property type="entry name" value="PBP_transglycosylase"/>
</dbReference>
<dbReference type="GO" id="GO:0006508">
    <property type="term" value="P:proteolysis"/>
    <property type="evidence" value="ECO:0007669"/>
    <property type="project" value="UniProtKB-KW"/>
</dbReference>
<proteinExistence type="inferred from homology"/>
<keyword evidence="3" id="KW-0121">Carboxypeptidase</keyword>
<dbReference type="SUPFAM" id="SSF53955">
    <property type="entry name" value="Lysozyme-like"/>
    <property type="match status" value="1"/>
</dbReference>
<dbReference type="GO" id="GO:0008658">
    <property type="term" value="F:penicillin binding"/>
    <property type="evidence" value="ECO:0007669"/>
    <property type="project" value="InterPro"/>
</dbReference>